<comment type="caution">
    <text evidence="7">The sequence shown here is derived from an EMBL/GenBank/DDBJ whole genome shotgun (WGS) entry which is preliminary data.</text>
</comment>
<keyword evidence="2" id="KW-0862">Zinc</keyword>
<evidence type="ECO:0000256" key="1">
    <source>
        <dbReference type="ARBA" id="ARBA00022723"/>
    </source>
</evidence>
<organism evidence="7 8">
    <name type="scientific">Rhynchosporium graminicola</name>
    <dbReference type="NCBI Taxonomy" id="2792576"/>
    <lineage>
        <taxon>Eukaryota</taxon>
        <taxon>Fungi</taxon>
        <taxon>Dikarya</taxon>
        <taxon>Ascomycota</taxon>
        <taxon>Pezizomycotina</taxon>
        <taxon>Leotiomycetes</taxon>
        <taxon>Helotiales</taxon>
        <taxon>Ploettnerulaceae</taxon>
        <taxon>Rhynchosporium</taxon>
    </lineage>
</organism>
<accession>A0A1E1K433</accession>
<name>A0A1E1K433_9HELO</name>
<evidence type="ECO:0000256" key="5">
    <source>
        <dbReference type="ARBA" id="ARBA00023163"/>
    </source>
</evidence>
<sequence length="431" mass="49243">MEYSSRHGGHLGSNSRTELVQTRVVVDSDRTRLEFAYREYAKAISLLKNTIAQKGDVSIHTSLVTSLLLICFESYHGNSDLAAAHVYAAIEMMESHVKKREGFEREKVMCLSSSRGWMNSIPPSVDNEIVDMFSMLEIQASSWGDTRSPALHHERMLRCQAATSFMPPEFSTISDATRMMYQVMLRGVHLQLPFKSAISLEEVPKAIDMDVYIPPGPVVSEPQYLELQSTLGTFQQWRQAYAPLLRRARIGNSGANTLRAATMLYVQYLSGYLWVSASSPRLEMYYRKYTSELQELVDCCKMLGAENEAEDFFSLDFRVVLPLQVVVWNYHHRALRREVLDIFRRCPRREGMWDTRIIRAIVEWVASIEEADLGDVVYVPEERVVTIGEIKIFAESRSAYIKGFQFMDGQMVSLEGTVADTEYPSNKPDYN</sequence>
<evidence type="ECO:0000256" key="3">
    <source>
        <dbReference type="ARBA" id="ARBA00023015"/>
    </source>
</evidence>
<dbReference type="EMBL" id="FJUW01000006">
    <property type="protein sequence ID" value="CZS92829.1"/>
    <property type="molecule type" value="Genomic_DNA"/>
</dbReference>
<evidence type="ECO:0000256" key="6">
    <source>
        <dbReference type="ARBA" id="ARBA00023242"/>
    </source>
</evidence>
<protein>
    <submittedName>
        <fullName evidence="7">Uncharacterized protein</fullName>
    </submittedName>
</protein>
<proteinExistence type="predicted"/>
<evidence type="ECO:0000313" key="8">
    <source>
        <dbReference type="Proteomes" id="UP000178129"/>
    </source>
</evidence>
<dbReference type="InParanoid" id="A0A1E1K433"/>
<evidence type="ECO:0000313" key="7">
    <source>
        <dbReference type="EMBL" id="CZS92829.1"/>
    </source>
</evidence>
<evidence type="ECO:0000256" key="4">
    <source>
        <dbReference type="ARBA" id="ARBA00023125"/>
    </source>
</evidence>
<dbReference type="Proteomes" id="UP000178129">
    <property type="component" value="Unassembled WGS sequence"/>
</dbReference>
<keyword evidence="6" id="KW-0539">Nucleus</keyword>
<dbReference type="InterPro" id="IPR052360">
    <property type="entry name" value="Transcr_Regulatory_Proteins"/>
</dbReference>
<gene>
    <name evidence="7" type="ORF">RCO7_11404</name>
</gene>
<dbReference type="PANTHER" id="PTHR36206">
    <property type="entry name" value="ASPERCRYPTIN BIOSYNTHESIS CLUSTER-SPECIFIC TRANSCRIPTION REGULATOR ATNN-RELATED"/>
    <property type="match status" value="1"/>
</dbReference>
<dbReference type="PANTHER" id="PTHR36206:SF4">
    <property type="entry name" value="HYPOTHETICAL CONSERVED PROTEIN (EUROFUNG)-RELATED"/>
    <property type="match status" value="1"/>
</dbReference>
<dbReference type="AlphaFoldDB" id="A0A1E1K433"/>
<keyword evidence="5" id="KW-0804">Transcription</keyword>
<evidence type="ECO:0000256" key="2">
    <source>
        <dbReference type="ARBA" id="ARBA00022833"/>
    </source>
</evidence>
<keyword evidence="1" id="KW-0479">Metal-binding</keyword>
<keyword evidence="8" id="KW-1185">Reference proteome</keyword>
<reference evidence="8" key="1">
    <citation type="submission" date="2016-03" db="EMBL/GenBank/DDBJ databases">
        <authorList>
            <person name="Ploux O."/>
        </authorList>
    </citation>
    <scope>NUCLEOTIDE SEQUENCE [LARGE SCALE GENOMIC DNA]</scope>
    <source>
        <strain evidence="8">UK7</strain>
    </source>
</reference>
<keyword evidence="4" id="KW-0238">DNA-binding</keyword>
<dbReference type="GO" id="GO:0003677">
    <property type="term" value="F:DNA binding"/>
    <property type="evidence" value="ECO:0007669"/>
    <property type="project" value="UniProtKB-KW"/>
</dbReference>
<dbReference type="GO" id="GO:0046872">
    <property type="term" value="F:metal ion binding"/>
    <property type="evidence" value="ECO:0007669"/>
    <property type="project" value="UniProtKB-KW"/>
</dbReference>
<keyword evidence="3" id="KW-0805">Transcription regulation</keyword>